<dbReference type="InterPro" id="IPR031314">
    <property type="entry name" value="DNK_dom"/>
</dbReference>
<keyword evidence="4" id="KW-0067">ATP-binding</keyword>
<dbReference type="STRING" id="312017.I7MN20"/>
<feature type="binding site" evidence="4">
    <location>
        <begin position="179"/>
        <end position="183"/>
    </location>
    <ligand>
        <name>ATP</name>
        <dbReference type="ChEBI" id="CHEBI:30616"/>
    </ligand>
</feature>
<dbReference type="Proteomes" id="UP000009168">
    <property type="component" value="Unassembled WGS sequence"/>
</dbReference>
<gene>
    <name evidence="7" type="ORF">TTHERM_00498020</name>
</gene>
<dbReference type="PIRSF" id="PIRSF000705">
    <property type="entry name" value="DNK"/>
    <property type="match status" value="1"/>
</dbReference>
<dbReference type="OrthoDB" id="567086at2759"/>
<feature type="binding site" evidence="3">
    <location>
        <position position="84"/>
    </location>
    <ligand>
        <name>substrate</name>
    </ligand>
</feature>
<dbReference type="InterPro" id="IPR002624">
    <property type="entry name" value="DCK/DGK"/>
</dbReference>
<proteinExistence type="inferred from homology"/>
<sequence length="257" mass="30072">MSFSSTSSTVSENPNNTLGYLSPSNHVNSNSKIFSVEGNIGSGKSTLLRLIQSLVEDTQVVREPVNNWQAIDGNPQLNLLDAFYQNPHRWGYTFQVYAYFSRLKQWHEIRREKPFVVCERSVLSDKFIFALNGHKAGFFNELEWALYNDYFNFLVDKFHANQMDGIIYLHVQPEICYKRLQKRARDEEKDSISLEYLKDIHQRHEDWLITSKECLQEKIPILVIDGNTEFEQDGPKQREIISQITRFLQQNKSKNTV</sequence>
<feature type="binding site" evidence="3">
    <location>
        <position position="125"/>
    </location>
    <ligand>
        <name>substrate</name>
    </ligand>
</feature>
<feature type="binding site" evidence="3">
    <location>
        <position position="63"/>
    </location>
    <ligand>
        <name>substrate</name>
    </ligand>
</feature>
<feature type="binding site" evidence="3">
    <location>
        <position position="188"/>
    </location>
    <ligand>
        <name>substrate</name>
    </ligand>
</feature>
<feature type="compositionally biased region" description="Low complexity" evidence="5">
    <location>
        <begin position="1"/>
        <end position="17"/>
    </location>
</feature>
<dbReference type="HOGENOM" id="CLU_030466_1_1_1"/>
<feature type="binding site" evidence="3">
    <location>
        <position position="120"/>
    </location>
    <ligand>
        <name>substrate</name>
    </ligand>
</feature>
<accession>I7MN20</accession>
<evidence type="ECO:0000313" key="8">
    <source>
        <dbReference type="Proteomes" id="UP000009168"/>
    </source>
</evidence>
<dbReference type="SUPFAM" id="SSF52540">
    <property type="entry name" value="P-loop containing nucleoside triphosphate hydrolases"/>
    <property type="match status" value="1"/>
</dbReference>
<name>I7MN20_TETTS</name>
<feature type="binding site" evidence="4">
    <location>
        <begin position="38"/>
        <end position="46"/>
    </location>
    <ligand>
        <name>ATP</name>
        <dbReference type="ChEBI" id="CHEBI:30616"/>
    </ligand>
</feature>
<protein>
    <submittedName>
        <fullName evidence="7">Deoxynucleoside kinase</fullName>
    </submittedName>
</protein>
<dbReference type="CDD" id="cd01673">
    <property type="entry name" value="dNK"/>
    <property type="match status" value="1"/>
</dbReference>
<dbReference type="GO" id="GO:0005737">
    <property type="term" value="C:cytoplasm"/>
    <property type="evidence" value="ECO:0007669"/>
    <property type="project" value="TreeGrafter"/>
</dbReference>
<evidence type="ECO:0000313" key="7">
    <source>
        <dbReference type="EMBL" id="EAS07748.1"/>
    </source>
</evidence>
<feature type="binding site" evidence="3">
    <location>
        <position position="95"/>
    </location>
    <ligand>
        <name>substrate</name>
    </ligand>
</feature>
<dbReference type="KEGG" id="tet:TTHERM_00498020"/>
<feature type="region of interest" description="Disordered" evidence="5">
    <location>
        <begin position="1"/>
        <end position="23"/>
    </location>
</feature>
<dbReference type="Gene3D" id="3.40.50.300">
    <property type="entry name" value="P-loop containing nucleotide triphosphate hydrolases"/>
    <property type="match status" value="1"/>
</dbReference>
<evidence type="ECO:0000256" key="1">
    <source>
        <dbReference type="ARBA" id="ARBA00007420"/>
    </source>
</evidence>
<dbReference type="eggNOG" id="KOG4235">
    <property type="taxonomic scope" value="Eukaryota"/>
</dbReference>
<dbReference type="GO" id="GO:0019136">
    <property type="term" value="F:deoxynucleoside kinase activity"/>
    <property type="evidence" value="ECO:0007669"/>
    <property type="project" value="InterPro"/>
</dbReference>
<dbReference type="RefSeq" id="XP_001027990.1">
    <property type="nucleotide sequence ID" value="XM_001027990.3"/>
</dbReference>
<dbReference type="PANTHER" id="PTHR10513">
    <property type="entry name" value="DEOXYNUCLEOSIDE KINASE"/>
    <property type="match status" value="1"/>
</dbReference>
<comment type="similarity">
    <text evidence="1">Belongs to the DCK/DGK family.</text>
</comment>
<dbReference type="PANTHER" id="PTHR10513:SF35">
    <property type="entry name" value="DEOXYADENOSINE KINASE"/>
    <property type="match status" value="1"/>
</dbReference>
<organism evidence="7 8">
    <name type="scientific">Tetrahymena thermophila (strain SB210)</name>
    <dbReference type="NCBI Taxonomy" id="312017"/>
    <lineage>
        <taxon>Eukaryota</taxon>
        <taxon>Sar</taxon>
        <taxon>Alveolata</taxon>
        <taxon>Ciliophora</taxon>
        <taxon>Intramacronucleata</taxon>
        <taxon>Oligohymenophorea</taxon>
        <taxon>Hymenostomatida</taxon>
        <taxon>Tetrahymenina</taxon>
        <taxon>Tetrahymenidae</taxon>
        <taxon>Tetrahymena</taxon>
    </lineage>
</organism>
<dbReference type="GeneID" id="7835357"/>
<dbReference type="InterPro" id="IPR027417">
    <property type="entry name" value="P-loop_NTPase"/>
</dbReference>
<evidence type="ECO:0000259" key="6">
    <source>
        <dbReference type="Pfam" id="PF01712"/>
    </source>
</evidence>
<keyword evidence="7" id="KW-0418">Kinase</keyword>
<dbReference type="EMBL" id="GG662212">
    <property type="protein sequence ID" value="EAS07748.1"/>
    <property type="molecule type" value="Genomic_DNA"/>
</dbReference>
<dbReference type="GO" id="GO:0005524">
    <property type="term" value="F:ATP binding"/>
    <property type="evidence" value="ECO:0007669"/>
    <property type="project" value="UniProtKB-KW"/>
</dbReference>
<dbReference type="OMA" id="QHEHWLV"/>
<evidence type="ECO:0000256" key="2">
    <source>
        <dbReference type="PIRSR" id="PIRSR000705-1"/>
    </source>
</evidence>
<feature type="active site" description="Proton acceptor" evidence="2">
    <location>
        <position position="119"/>
    </location>
</feature>
<evidence type="ECO:0000256" key="5">
    <source>
        <dbReference type="SAM" id="MobiDB-lite"/>
    </source>
</evidence>
<reference evidence="8" key="1">
    <citation type="journal article" date="2006" name="PLoS Biol.">
        <title>Macronuclear genome sequence of the ciliate Tetrahymena thermophila, a model eukaryote.</title>
        <authorList>
            <person name="Eisen J.A."/>
            <person name="Coyne R.S."/>
            <person name="Wu M."/>
            <person name="Wu D."/>
            <person name="Thiagarajan M."/>
            <person name="Wortman J.R."/>
            <person name="Badger J.H."/>
            <person name="Ren Q."/>
            <person name="Amedeo P."/>
            <person name="Jones K.M."/>
            <person name="Tallon L.J."/>
            <person name="Delcher A.L."/>
            <person name="Salzberg S.L."/>
            <person name="Silva J.C."/>
            <person name="Haas B.J."/>
            <person name="Majoros W.H."/>
            <person name="Farzad M."/>
            <person name="Carlton J.M."/>
            <person name="Smith R.K. Jr."/>
            <person name="Garg J."/>
            <person name="Pearlman R.E."/>
            <person name="Karrer K.M."/>
            <person name="Sun L."/>
            <person name="Manning G."/>
            <person name="Elde N.C."/>
            <person name="Turkewitz A.P."/>
            <person name="Asai D.J."/>
            <person name="Wilkes D.E."/>
            <person name="Wang Y."/>
            <person name="Cai H."/>
            <person name="Collins K."/>
            <person name="Stewart B.A."/>
            <person name="Lee S.R."/>
            <person name="Wilamowska K."/>
            <person name="Weinberg Z."/>
            <person name="Ruzzo W.L."/>
            <person name="Wloga D."/>
            <person name="Gaertig J."/>
            <person name="Frankel J."/>
            <person name="Tsao C.-C."/>
            <person name="Gorovsky M.A."/>
            <person name="Keeling P.J."/>
            <person name="Waller R.F."/>
            <person name="Patron N.J."/>
            <person name="Cherry J.M."/>
            <person name="Stover N.A."/>
            <person name="Krieger C.J."/>
            <person name="del Toro C."/>
            <person name="Ryder H.F."/>
            <person name="Williamson S.C."/>
            <person name="Barbeau R.A."/>
            <person name="Hamilton E.P."/>
            <person name="Orias E."/>
        </authorList>
    </citation>
    <scope>NUCLEOTIDE SEQUENCE [LARGE SCALE GENOMIC DNA]</scope>
    <source>
        <strain evidence="8">SB210</strain>
    </source>
</reference>
<dbReference type="AlphaFoldDB" id="I7MN20"/>
<feature type="domain" description="Deoxynucleoside kinase" evidence="6">
    <location>
        <begin position="34"/>
        <end position="248"/>
    </location>
</feature>
<evidence type="ECO:0000256" key="4">
    <source>
        <dbReference type="PIRSR" id="PIRSR000705-3"/>
    </source>
</evidence>
<keyword evidence="4" id="KW-0547">Nucleotide-binding</keyword>
<dbReference type="InterPro" id="IPR050566">
    <property type="entry name" value="Deoxyribonucleoside_kinase"/>
</dbReference>
<dbReference type="Pfam" id="PF01712">
    <property type="entry name" value="dNK"/>
    <property type="match status" value="1"/>
</dbReference>
<keyword evidence="8" id="KW-1185">Reference proteome</keyword>
<dbReference type="InParanoid" id="I7MN20"/>
<keyword evidence="7" id="KW-0808">Transferase</keyword>
<evidence type="ECO:0000256" key="3">
    <source>
        <dbReference type="PIRSR" id="PIRSR000705-2"/>
    </source>
</evidence>